<keyword evidence="2 3" id="KW-0175">Coiled coil</keyword>
<dbReference type="InterPro" id="IPR059052">
    <property type="entry name" value="HH_YbhG-like"/>
</dbReference>
<dbReference type="Proteomes" id="UP001138751">
    <property type="component" value="Unassembled WGS sequence"/>
</dbReference>
<proteinExistence type="predicted"/>
<evidence type="ECO:0000256" key="2">
    <source>
        <dbReference type="ARBA" id="ARBA00023054"/>
    </source>
</evidence>
<dbReference type="Gene3D" id="2.40.30.170">
    <property type="match status" value="1"/>
</dbReference>
<dbReference type="Pfam" id="PF25881">
    <property type="entry name" value="HH_YBHG"/>
    <property type="match status" value="1"/>
</dbReference>
<dbReference type="SUPFAM" id="SSF111369">
    <property type="entry name" value="HlyD-like secretion proteins"/>
    <property type="match status" value="1"/>
</dbReference>
<reference evidence="6" key="2">
    <citation type="journal article" date="2021" name="Syst. Appl. Microbiol.">
        <title>Roseomonas hellenica sp. nov., isolated from roots of wild-growing Alkanna tinctoria.</title>
        <authorList>
            <person name="Rat A."/>
            <person name="Naranjo H.D."/>
            <person name="Lebbe L."/>
            <person name="Cnockaert M."/>
            <person name="Krigas N."/>
            <person name="Grigoriadou K."/>
            <person name="Maloupa E."/>
            <person name="Willems A."/>
        </authorList>
    </citation>
    <scope>NUCLEOTIDE SEQUENCE</scope>
    <source>
        <strain evidence="6">LMG 31231</strain>
    </source>
</reference>
<dbReference type="AlphaFoldDB" id="A0A9X9X1Z4"/>
<dbReference type="RefSeq" id="WP_211863829.1">
    <property type="nucleotide sequence ID" value="NZ_JAAEDM010000071.1"/>
</dbReference>
<dbReference type="Gene3D" id="2.40.50.100">
    <property type="match status" value="2"/>
</dbReference>
<evidence type="ECO:0000259" key="5">
    <source>
        <dbReference type="Pfam" id="PF25881"/>
    </source>
</evidence>
<comment type="subcellular location">
    <subcellularLocation>
        <location evidence="1">Cell envelope</location>
    </subcellularLocation>
</comment>
<dbReference type="EMBL" id="JAAEDM010000071">
    <property type="protein sequence ID" value="MBR0673423.1"/>
    <property type="molecule type" value="Genomic_DNA"/>
</dbReference>
<organism evidence="6 7">
    <name type="scientific">Neoroseomonas soli</name>
    <dbReference type="NCBI Taxonomy" id="1081025"/>
    <lineage>
        <taxon>Bacteria</taxon>
        <taxon>Pseudomonadati</taxon>
        <taxon>Pseudomonadota</taxon>
        <taxon>Alphaproteobacteria</taxon>
        <taxon>Acetobacterales</taxon>
        <taxon>Acetobacteraceae</taxon>
        <taxon>Neoroseomonas</taxon>
    </lineage>
</organism>
<evidence type="ECO:0000256" key="1">
    <source>
        <dbReference type="ARBA" id="ARBA00004196"/>
    </source>
</evidence>
<sequence>MSRHARLLLLLALPLTLALGGCDEQRESPGYQGYVDADFLRMAAPEAGWVVEVPVARGARVEAGALLFTLDDAFQRAAAIEARATVARTESELSDLLKGARPDEIASIEAQLAEAAATLELANLQLARQEQLARSRVSAEAQLDQARATAEQARARRDRITADLATARLPARADRIAAARAAVEAARGALSQAEWRLAQRRVTSPAAGVVDDVIRRPGEWVPGSGTVVSLLPPDATKVVFFVPEAQRASLQTGAAVAVECSGCPANLTARISRIAQEAEYTPPIIYSRETRAKLVWRVEAIIAPIPGAPAPGQPVTVRSQP</sequence>
<comment type="caution">
    <text evidence="6">The sequence shown here is derived from an EMBL/GenBank/DDBJ whole genome shotgun (WGS) entry which is preliminary data.</text>
</comment>
<evidence type="ECO:0000256" key="3">
    <source>
        <dbReference type="SAM" id="Coils"/>
    </source>
</evidence>
<dbReference type="InterPro" id="IPR050465">
    <property type="entry name" value="UPF0194_transport"/>
</dbReference>
<dbReference type="PANTHER" id="PTHR32347">
    <property type="entry name" value="EFFLUX SYSTEM COMPONENT YKNX-RELATED"/>
    <property type="match status" value="1"/>
</dbReference>
<feature type="domain" description="YbhG-like alpha-helical hairpin" evidence="5">
    <location>
        <begin position="71"/>
        <end position="197"/>
    </location>
</feature>
<accession>A0A9X9X1Z4</accession>
<protein>
    <submittedName>
        <fullName evidence="6">HlyD family efflux transporter periplasmic adaptor subunit</fullName>
    </submittedName>
</protein>
<evidence type="ECO:0000313" key="6">
    <source>
        <dbReference type="EMBL" id="MBR0673423.1"/>
    </source>
</evidence>
<evidence type="ECO:0000313" key="7">
    <source>
        <dbReference type="Proteomes" id="UP001138751"/>
    </source>
</evidence>
<feature type="coiled-coil region" evidence="3">
    <location>
        <begin position="105"/>
        <end position="163"/>
    </location>
</feature>
<dbReference type="GO" id="GO:0030313">
    <property type="term" value="C:cell envelope"/>
    <property type="evidence" value="ECO:0007669"/>
    <property type="project" value="UniProtKB-SubCell"/>
</dbReference>
<feature type="signal peptide" evidence="4">
    <location>
        <begin position="1"/>
        <end position="20"/>
    </location>
</feature>
<name>A0A9X9X1Z4_9PROT</name>
<evidence type="ECO:0000256" key="4">
    <source>
        <dbReference type="SAM" id="SignalP"/>
    </source>
</evidence>
<dbReference type="PROSITE" id="PS51257">
    <property type="entry name" value="PROKAR_LIPOPROTEIN"/>
    <property type="match status" value="1"/>
</dbReference>
<gene>
    <name evidence="6" type="ORF">GXW76_19775</name>
</gene>
<dbReference type="Gene3D" id="1.10.287.470">
    <property type="entry name" value="Helix hairpin bin"/>
    <property type="match status" value="2"/>
</dbReference>
<feature type="chain" id="PRO_5040778857" evidence="4">
    <location>
        <begin position="21"/>
        <end position="321"/>
    </location>
</feature>
<keyword evidence="4" id="KW-0732">Signal</keyword>
<dbReference type="PANTHER" id="PTHR32347:SF23">
    <property type="entry name" value="BLL5650 PROTEIN"/>
    <property type="match status" value="1"/>
</dbReference>
<reference evidence="6" key="1">
    <citation type="submission" date="2020-01" db="EMBL/GenBank/DDBJ databases">
        <authorList>
            <person name="Rat A."/>
        </authorList>
    </citation>
    <scope>NUCLEOTIDE SEQUENCE</scope>
    <source>
        <strain evidence="6">LMG 31231</strain>
    </source>
</reference>
<keyword evidence="7" id="KW-1185">Reference proteome</keyword>